<evidence type="ECO:0008006" key="14">
    <source>
        <dbReference type="Google" id="ProtNLM"/>
    </source>
</evidence>
<proteinExistence type="predicted"/>
<organism evidence="12 13">
    <name type="scientific">Paenibacillus ferrarius</name>
    <dbReference type="NCBI Taxonomy" id="1469647"/>
    <lineage>
        <taxon>Bacteria</taxon>
        <taxon>Bacillati</taxon>
        <taxon>Bacillota</taxon>
        <taxon>Bacilli</taxon>
        <taxon>Bacillales</taxon>
        <taxon>Paenibacillaceae</taxon>
        <taxon>Paenibacillus</taxon>
    </lineage>
</organism>
<dbReference type="Gene3D" id="1.20.1560.10">
    <property type="entry name" value="ABC transporter type 1, transmembrane domain"/>
    <property type="match status" value="1"/>
</dbReference>
<dbReference type="InterPro" id="IPR027417">
    <property type="entry name" value="P-loop_NTPase"/>
</dbReference>
<dbReference type="GO" id="GO:0016887">
    <property type="term" value="F:ATP hydrolysis activity"/>
    <property type="evidence" value="ECO:0007669"/>
    <property type="project" value="InterPro"/>
</dbReference>
<dbReference type="PANTHER" id="PTHR43394:SF1">
    <property type="entry name" value="ATP-BINDING CASSETTE SUB-FAMILY B MEMBER 10, MITOCHONDRIAL"/>
    <property type="match status" value="1"/>
</dbReference>
<dbReference type="Proteomes" id="UP000190626">
    <property type="component" value="Unassembled WGS sequence"/>
</dbReference>
<dbReference type="OrthoDB" id="9770415at2"/>
<keyword evidence="7 9" id="KW-1133">Transmembrane helix</keyword>
<evidence type="ECO:0000259" key="10">
    <source>
        <dbReference type="PROSITE" id="PS50893"/>
    </source>
</evidence>
<gene>
    <name evidence="12" type="ORF">BC351_39110</name>
</gene>
<evidence type="ECO:0000256" key="7">
    <source>
        <dbReference type="ARBA" id="ARBA00022989"/>
    </source>
</evidence>
<comment type="subcellular location">
    <subcellularLocation>
        <location evidence="1">Cell membrane</location>
        <topology evidence="1">Multi-pass membrane protein</topology>
    </subcellularLocation>
</comment>
<feature type="transmembrane region" description="Helical" evidence="9">
    <location>
        <begin position="161"/>
        <end position="177"/>
    </location>
</feature>
<dbReference type="Pfam" id="PF00005">
    <property type="entry name" value="ABC_tran"/>
    <property type="match status" value="1"/>
</dbReference>
<dbReference type="EMBL" id="MBTG01000050">
    <property type="protein sequence ID" value="OPH48000.1"/>
    <property type="molecule type" value="Genomic_DNA"/>
</dbReference>
<dbReference type="GO" id="GO:0005524">
    <property type="term" value="F:ATP binding"/>
    <property type="evidence" value="ECO:0007669"/>
    <property type="project" value="UniProtKB-KW"/>
</dbReference>
<feature type="transmembrane region" description="Helical" evidence="9">
    <location>
        <begin position="61"/>
        <end position="81"/>
    </location>
</feature>
<dbReference type="PROSITE" id="PS00211">
    <property type="entry name" value="ABC_TRANSPORTER_1"/>
    <property type="match status" value="1"/>
</dbReference>
<dbReference type="GO" id="GO:0005886">
    <property type="term" value="C:plasma membrane"/>
    <property type="evidence" value="ECO:0007669"/>
    <property type="project" value="UniProtKB-SubCell"/>
</dbReference>
<accession>A0A1V4H9F8</accession>
<dbReference type="PROSITE" id="PS50893">
    <property type="entry name" value="ABC_TRANSPORTER_2"/>
    <property type="match status" value="1"/>
</dbReference>
<dbReference type="SMART" id="SM00382">
    <property type="entry name" value="AAA"/>
    <property type="match status" value="1"/>
</dbReference>
<keyword evidence="5" id="KW-0547">Nucleotide-binding</keyword>
<dbReference type="PROSITE" id="PS50929">
    <property type="entry name" value="ABC_TM1F"/>
    <property type="match status" value="1"/>
</dbReference>
<dbReference type="InterPro" id="IPR003439">
    <property type="entry name" value="ABC_transporter-like_ATP-bd"/>
</dbReference>
<feature type="transmembrane region" description="Helical" evidence="9">
    <location>
        <begin position="134"/>
        <end position="155"/>
    </location>
</feature>
<keyword evidence="4 9" id="KW-0812">Transmembrane</keyword>
<evidence type="ECO:0000256" key="4">
    <source>
        <dbReference type="ARBA" id="ARBA00022692"/>
    </source>
</evidence>
<dbReference type="Gene3D" id="3.40.50.300">
    <property type="entry name" value="P-loop containing nucleotide triphosphate hydrolases"/>
    <property type="match status" value="1"/>
</dbReference>
<dbReference type="InterPro" id="IPR039421">
    <property type="entry name" value="Type_1_exporter"/>
</dbReference>
<feature type="domain" description="ABC transporter" evidence="10">
    <location>
        <begin position="337"/>
        <end position="571"/>
    </location>
</feature>
<evidence type="ECO:0000259" key="11">
    <source>
        <dbReference type="PROSITE" id="PS50929"/>
    </source>
</evidence>
<keyword evidence="2" id="KW-0813">Transport</keyword>
<evidence type="ECO:0000256" key="6">
    <source>
        <dbReference type="ARBA" id="ARBA00022840"/>
    </source>
</evidence>
<evidence type="ECO:0000313" key="13">
    <source>
        <dbReference type="Proteomes" id="UP000190626"/>
    </source>
</evidence>
<feature type="domain" description="ABC transmembrane type-1" evidence="11">
    <location>
        <begin position="26"/>
        <end position="306"/>
    </location>
</feature>
<dbReference type="PANTHER" id="PTHR43394">
    <property type="entry name" value="ATP-DEPENDENT PERMEASE MDL1, MITOCHONDRIAL"/>
    <property type="match status" value="1"/>
</dbReference>
<dbReference type="InterPro" id="IPR011527">
    <property type="entry name" value="ABC1_TM_dom"/>
</dbReference>
<dbReference type="InterPro" id="IPR036640">
    <property type="entry name" value="ABC1_TM_sf"/>
</dbReference>
<dbReference type="STRING" id="1469647.BC351_39110"/>
<name>A0A1V4H9F8_9BACL</name>
<reference evidence="13" key="1">
    <citation type="submission" date="2016-07" db="EMBL/GenBank/DDBJ databases">
        <authorList>
            <person name="Florea S."/>
            <person name="Webb J.S."/>
            <person name="Jaromczyk J."/>
            <person name="Schardl C.L."/>
        </authorList>
    </citation>
    <scope>NUCLEOTIDE SEQUENCE [LARGE SCALE GENOMIC DNA]</scope>
    <source>
        <strain evidence="13">CY1</strain>
    </source>
</reference>
<dbReference type="InterPro" id="IPR017871">
    <property type="entry name" value="ABC_transporter-like_CS"/>
</dbReference>
<protein>
    <recommendedName>
        <fullName evidence="14">ABC transporter ATP-binding protein</fullName>
    </recommendedName>
</protein>
<evidence type="ECO:0000313" key="12">
    <source>
        <dbReference type="EMBL" id="OPH48000.1"/>
    </source>
</evidence>
<comment type="caution">
    <text evidence="12">The sequence shown here is derived from an EMBL/GenBank/DDBJ whole genome shotgun (WGS) entry which is preliminary data.</text>
</comment>
<dbReference type="SUPFAM" id="SSF90123">
    <property type="entry name" value="ABC transporter transmembrane region"/>
    <property type="match status" value="1"/>
</dbReference>
<evidence type="ECO:0000256" key="3">
    <source>
        <dbReference type="ARBA" id="ARBA00022475"/>
    </source>
</evidence>
<evidence type="ECO:0000256" key="5">
    <source>
        <dbReference type="ARBA" id="ARBA00022741"/>
    </source>
</evidence>
<evidence type="ECO:0000256" key="9">
    <source>
        <dbReference type="SAM" id="Phobius"/>
    </source>
</evidence>
<sequence length="575" mass="64556">MSSSTERVKIGWYLTYLKQVKGIYSLSLLMVLLSVVSLIGVTYVQRSLIDTVFLNKQYGEFGGILALFGVLVVIYISSWVAKDMLLERTWTGLKILLREAFMERLYRMPTKQYKNQRIGDLSSRMKQLLDSTDFFVGPLPNGIESLLSMLILTVLIGKESIWLLASITILSVIYTGLHKHFARQNGSITKQIREAQSAVAVQIEEGIAATREVVAFHNHNWEAKKIRYSFTSLFQAVMKQAKLKNRQIFCTDPFRWGTILLVLIIGGENVLRGEMSIGHFVVIYLLTNQLTDAFQGGFQLLSSLSEAKVTIERAGSIMQMDFVDEGVGSIRGGIQQITFQDVYFRYRESTGEVLSGFTLDIPVGSKVALVGLSGCGKSTTAQLLSGLYAPDSGGIFINQQPLQAYRWSEWTSKMSFVMQEPYLFPDTIQTNIKLGRDVPDEELHEACEISQLSQVIGKLPDGYNTLVGERGITLSGGERQRLVVARAILQNPEVLILDEATSALDMETERRIMQQLDKRRKGKTTIVIAHRLSTIQNSDLIVIMEKGKVHEMGSHADLLEKSLIYQELMNRNEVP</sequence>
<dbReference type="Pfam" id="PF00664">
    <property type="entry name" value="ABC_membrane"/>
    <property type="match status" value="1"/>
</dbReference>
<evidence type="ECO:0000256" key="2">
    <source>
        <dbReference type="ARBA" id="ARBA00022448"/>
    </source>
</evidence>
<keyword evidence="6" id="KW-0067">ATP-binding</keyword>
<dbReference type="CDD" id="cd07346">
    <property type="entry name" value="ABC_6TM_exporters"/>
    <property type="match status" value="1"/>
</dbReference>
<dbReference type="GO" id="GO:0015421">
    <property type="term" value="F:ABC-type oligopeptide transporter activity"/>
    <property type="evidence" value="ECO:0007669"/>
    <property type="project" value="TreeGrafter"/>
</dbReference>
<dbReference type="InterPro" id="IPR003593">
    <property type="entry name" value="AAA+_ATPase"/>
</dbReference>
<evidence type="ECO:0000256" key="1">
    <source>
        <dbReference type="ARBA" id="ARBA00004651"/>
    </source>
</evidence>
<keyword evidence="8 9" id="KW-0472">Membrane</keyword>
<dbReference type="SUPFAM" id="SSF52540">
    <property type="entry name" value="P-loop containing nucleoside triphosphate hydrolases"/>
    <property type="match status" value="1"/>
</dbReference>
<dbReference type="FunFam" id="3.40.50.300:FF:000221">
    <property type="entry name" value="Multidrug ABC transporter ATP-binding protein"/>
    <property type="match status" value="1"/>
</dbReference>
<keyword evidence="13" id="KW-1185">Reference proteome</keyword>
<feature type="transmembrane region" description="Helical" evidence="9">
    <location>
        <begin position="21"/>
        <end position="41"/>
    </location>
</feature>
<keyword evidence="3" id="KW-1003">Cell membrane</keyword>
<evidence type="ECO:0000256" key="8">
    <source>
        <dbReference type="ARBA" id="ARBA00023136"/>
    </source>
</evidence>
<dbReference type="RefSeq" id="WP_079419649.1">
    <property type="nucleotide sequence ID" value="NZ_MBTG01000050.1"/>
</dbReference>
<dbReference type="AlphaFoldDB" id="A0A1V4H9F8"/>